<dbReference type="SUPFAM" id="SSF50475">
    <property type="entry name" value="FMN-binding split barrel"/>
    <property type="match status" value="1"/>
</dbReference>
<dbReference type="Proteomes" id="UP000060487">
    <property type="component" value="Unassembled WGS sequence"/>
</dbReference>
<organism evidence="1 2">
    <name type="scientific">Candidatus Magnetominusculus xianensis</name>
    <dbReference type="NCBI Taxonomy" id="1748249"/>
    <lineage>
        <taxon>Bacteria</taxon>
        <taxon>Pseudomonadati</taxon>
        <taxon>Nitrospirota</taxon>
        <taxon>Nitrospiria</taxon>
        <taxon>Nitrospirales</taxon>
        <taxon>Nitrospiraceae</taxon>
        <taxon>Candidatus Magnetominusculus</taxon>
    </lineage>
</organism>
<evidence type="ECO:0000313" key="2">
    <source>
        <dbReference type="Proteomes" id="UP000060487"/>
    </source>
</evidence>
<dbReference type="PANTHER" id="PTHR39336:SF1">
    <property type="entry name" value="PYRIDOXAMINE PHOSPHATE OXIDASE FAMILY PROTEIN (AFU_ORTHOLOGUE AFUA_6G11440)"/>
    <property type="match status" value="1"/>
</dbReference>
<dbReference type="Gene3D" id="2.30.110.10">
    <property type="entry name" value="Electron Transport, Fmn-binding Protein, Chain A"/>
    <property type="match status" value="1"/>
</dbReference>
<gene>
    <name evidence="1" type="ORF">ASN18_1860</name>
</gene>
<keyword evidence="2" id="KW-1185">Reference proteome</keyword>
<name>A0ABR5SIZ7_9BACT</name>
<protein>
    <submittedName>
        <fullName evidence="1">Histidine kinase</fullName>
    </submittedName>
</protein>
<proteinExistence type="predicted"/>
<evidence type="ECO:0000313" key="1">
    <source>
        <dbReference type="EMBL" id="KWT84930.1"/>
    </source>
</evidence>
<accession>A0ABR5SIZ7</accession>
<reference evidence="1 2" key="1">
    <citation type="submission" date="2015-11" db="EMBL/GenBank/DDBJ databases">
        <authorList>
            <person name="Lin W."/>
        </authorList>
    </citation>
    <scope>NUCLEOTIDE SEQUENCE [LARGE SCALE GENOMIC DNA]</scope>
    <source>
        <strain evidence="1 2">HCH-1</strain>
    </source>
</reference>
<comment type="caution">
    <text evidence="1">The sequence shown here is derived from an EMBL/GenBank/DDBJ whole genome shotgun (WGS) entry which is preliminary data.</text>
</comment>
<dbReference type="EMBL" id="LNQR01000067">
    <property type="protein sequence ID" value="KWT84930.1"/>
    <property type="molecule type" value="Genomic_DNA"/>
</dbReference>
<sequence length="217" mass="24796">MNLRIFCATATGKCYNTLHAHALCKMELSQEDNNKMGRQYSTLTDEDMEFIKLQKVFYIASASSREVNLSPKGYDSIRVIDGKSVLFLDYPGSGDRTARDIREGGDVTLMFTAYTGKPSILRLFCKGQIIEKTDHRFTELLGHFTGCDERLIRRILIFDIYTVERSCGKSVPIMKFVEERRDLIDATSKLRDAGTLMKFIEEHKRPPVLKSPPLIQQ</sequence>
<keyword evidence="1" id="KW-0418">Kinase</keyword>
<dbReference type="GO" id="GO:0016301">
    <property type="term" value="F:kinase activity"/>
    <property type="evidence" value="ECO:0007669"/>
    <property type="project" value="UniProtKB-KW"/>
</dbReference>
<keyword evidence="1" id="KW-0808">Transferase</keyword>
<dbReference type="PANTHER" id="PTHR39336">
    <property type="entry name" value="PYRIDOXAMINE PHOSPHATE OXIDASE FAMILY PROTEIN (AFU_ORTHOLOGUE AFUA_6G11440)"/>
    <property type="match status" value="1"/>
</dbReference>
<dbReference type="InterPro" id="IPR012349">
    <property type="entry name" value="Split_barrel_FMN-bd"/>
</dbReference>